<keyword evidence="4" id="KW-1185">Reference proteome</keyword>
<protein>
    <recommendedName>
        <fullName evidence="2">DUF1468 domain-containing protein</fullName>
    </recommendedName>
</protein>
<reference evidence="3 4" key="1">
    <citation type="submission" date="2018-04" db="EMBL/GenBank/DDBJ databases">
        <title>Brenneria corticis sp.nov.</title>
        <authorList>
            <person name="Li Y."/>
        </authorList>
    </citation>
    <scope>NUCLEOTIDE SEQUENCE [LARGE SCALE GENOMIC DNA]</scope>
    <source>
        <strain evidence="3 4">CFCC 11842</strain>
    </source>
</reference>
<dbReference type="InterPro" id="IPR009936">
    <property type="entry name" value="DUF1468"/>
</dbReference>
<accession>A0A2U1U462</accession>
<evidence type="ECO:0000259" key="2">
    <source>
        <dbReference type="Pfam" id="PF07331"/>
    </source>
</evidence>
<evidence type="ECO:0000313" key="4">
    <source>
        <dbReference type="Proteomes" id="UP000296159"/>
    </source>
</evidence>
<keyword evidence="1" id="KW-1133">Transmembrane helix</keyword>
<evidence type="ECO:0000256" key="1">
    <source>
        <dbReference type="SAM" id="Phobius"/>
    </source>
</evidence>
<dbReference type="EMBL" id="QDKH01000009">
    <property type="protein sequence ID" value="PWC16427.1"/>
    <property type="molecule type" value="Genomic_DNA"/>
</dbReference>
<feature type="transmembrane region" description="Helical" evidence="1">
    <location>
        <begin position="42"/>
        <end position="62"/>
    </location>
</feature>
<keyword evidence="1" id="KW-0812">Transmembrane</keyword>
<feature type="transmembrane region" description="Helical" evidence="1">
    <location>
        <begin position="12"/>
        <end position="30"/>
    </location>
</feature>
<gene>
    <name evidence="3" type="ORF">DDT56_10160</name>
</gene>
<comment type="caution">
    <text evidence="3">The sequence shown here is derived from an EMBL/GenBank/DDBJ whole genome shotgun (WGS) entry which is preliminary data.</text>
</comment>
<proteinExistence type="predicted"/>
<feature type="transmembrane region" description="Helical" evidence="1">
    <location>
        <begin position="107"/>
        <end position="125"/>
    </location>
</feature>
<dbReference type="AlphaFoldDB" id="A0A2U1U462"/>
<feature type="transmembrane region" description="Helical" evidence="1">
    <location>
        <begin position="137"/>
        <end position="157"/>
    </location>
</feature>
<dbReference type="Pfam" id="PF07331">
    <property type="entry name" value="TctB"/>
    <property type="match status" value="1"/>
</dbReference>
<dbReference type="RefSeq" id="WP_136166320.1">
    <property type="nucleotide sequence ID" value="NZ_KZ819077.1"/>
</dbReference>
<dbReference type="Proteomes" id="UP000296159">
    <property type="component" value="Unassembled WGS sequence"/>
</dbReference>
<feature type="transmembrane region" description="Helical" evidence="1">
    <location>
        <begin position="83"/>
        <end position="101"/>
    </location>
</feature>
<organism evidence="3 4">
    <name type="scientific">Brenneria corticis</name>
    <dbReference type="NCBI Taxonomy" id="2173106"/>
    <lineage>
        <taxon>Bacteria</taxon>
        <taxon>Pseudomonadati</taxon>
        <taxon>Pseudomonadota</taxon>
        <taxon>Gammaproteobacteria</taxon>
        <taxon>Enterobacterales</taxon>
        <taxon>Pectobacteriaceae</taxon>
        <taxon>Brenneria</taxon>
    </lineage>
</organism>
<sequence>MDINRQNFYSGLLFIAIGLIFGIGALRSLSFGMAASMGPGCFPLLLSALLLLLGGGFVLGAIKKARGRPAPAANAGEGGILRSWRPLVCVLAANFVFGILLKGIPAWGIPAQGLIVSIYALTFIASLASKQHRVGQALALGSILAAGCYVVFIRLMGLPVAPWPDYL</sequence>
<evidence type="ECO:0000313" key="3">
    <source>
        <dbReference type="EMBL" id="PWC16427.1"/>
    </source>
</evidence>
<name>A0A2U1U462_9GAMM</name>
<keyword evidence="1" id="KW-0472">Membrane</keyword>
<feature type="domain" description="DUF1468" evidence="2">
    <location>
        <begin position="10"/>
        <end position="159"/>
    </location>
</feature>